<dbReference type="InterPro" id="IPR000471">
    <property type="entry name" value="Interferon_alpha/beta/delta"/>
</dbReference>
<evidence type="ECO:0000256" key="5">
    <source>
        <dbReference type="ARBA" id="ARBA00022525"/>
    </source>
</evidence>
<keyword evidence="5" id="KW-0964">Secreted</keyword>
<evidence type="ECO:0000256" key="1">
    <source>
        <dbReference type="ARBA" id="ARBA00002718"/>
    </source>
</evidence>
<dbReference type="EMBL" id="VZSV01000045">
    <property type="protein sequence ID" value="NXA48460.1"/>
    <property type="molecule type" value="Genomic_DNA"/>
</dbReference>
<evidence type="ECO:0000256" key="4">
    <source>
        <dbReference type="ARBA" id="ARBA00022514"/>
    </source>
</evidence>
<dbReference type="GO" id="GO:0051607">
    <property type="term" value="P:defense response to virus"/>
    <property type="evidence" value="ECO:0007669"/>
    <property type="project" value="UniProtKB-KW"/>
</dbReference>
<comment type="subcellular location">
    <subcellularLocation>
        <location evidence="2">Secreted</location>
    </subcellularLocation>
</comment>
<comment type="similarity">
    <text evidence="3 9">Belongs to the alpha/beta interferon family.</text>
</comment>
<dbReference type="OrthoDB" id="9395915at2759"/>
<evidence type="ECO:0000313" key="12">
    <source>
        <dbReference type="Proteomes" id="UP000531559"/>
    </source>
</evidence>
<dbReference type="Proteomes" id="UP000531559">
    <property type="component" value="Unassembled WGS sequence"/>
</dbReference>
<proteinExistence type="inferred from homology"/>
<name>A0A7K7W444_9AVES</name>
<evidence type="ECO:0000256" key="10">
    <source>
        <dbReference type="SAM" id="SignalP"/>
    </source>
</evidence>
<dbReference type="Gene3D" id="1.20.1250.10">
    <property type="match status" value="1"/>
</dbReference>
<keyword evidence="4 9" id="KW-0202">Cytokine</keyword>
<organism evidence="11 12">
    <name type="scientific">Nothocercus julius</name>
    <dbReference type="NCBI Taxonomy" id="2585813"/>
    <lineage>
        <taxon>Eukaryota</taxon>
        <taxon>Metazoa</taxon>
        <taxon>Chordata</taxon>
        <taxon>Craniata</taxon>
        <taxon>Vertebrata</taxon>
        <taxon>Euteleostomi</taxon>
        <taxon>Archelosauria</taxon>
        <taxon>Archosauria</taxon>
        <taxon>Dinosauria</taxon>
        <taxon>Saurischia</taxon>
        <taxon>Theropoda</taxon>
        <taxon>Coelurosauria</taxon>
        <taxon>Aves</taxon>
        <taxon>Palaeognathae</taxon>
        <taxon>Tinamiformes</taxon>
        <taxon>Tinamidae</taxon>
        <taxon>Nothocercus</taxon>
    </lineage>
</organism>
<dbReference type="InterPro" id="IPR009079">
    <property type="entry name" value="4_helix_cytokine-like_core"/>
</dbReference>
<dbReference type="SMART" id="SM00076">
    <property type="entry name" value="IFabd"/>
    <property type="match status" value="1"/>
</dbReference>
<dbReference type="PROSITE" id="PS00252">
    <property type="entry name" value="INTERFERON_A_B_D"/>
    <property type="match status" value="1"/>
</dbReference>
<keyword evidence="6 10" id="KW-0732">Signal</keyword>
<dbReference type="Pfam" id="PF00143">
    <property type="entry name" value="Interferon"/>
    <property type="match status" value="1"/>
</dbReference>
<feature type="non-terminal residue" evidence="11">
    <location>
        <position position="191"/>
    </location>
</feature>
<dbReference type="GO" id="GO:0005125">
    <property type="term" value="F:cytokine activity"/>
    <property type="evidence" value="ECO:0007669"/>
    <property type="project" value="UniProtKB-KW"/>
</dbReference>
<dbReference type="GO" id="GO:0006955">
    <property type="term" value="P:immune response"/>
    <property type="evidence" value="ECO:0007669"/>
    <property type="project" value="UniProtKB-ARBA"/>
</dbReference>
<evidence type="ECO:0000313" key="11">
    <source>
        <dbReference type="EMBL" id="NXA48460.1"/>
    </source>
</evidence>
<dbReference type="AlphaFoldDB" id="A0A7K7W444"/>
<evidence type="ECO:0000256" key="7">
    <source>
        <dbReference type="ARBA" id="ARBA00023118"/>
    </source>
</evidence>
<gene>
    <name evidence="11" type="primary">Ifn</name>
    <name evidence="11" type="ORF">NOTJUL_R05123</name>
</gene>
<evidence type="ECO:0000256" key="2">
    <source>
        <dbReference type="ARBA" id="ARBA00004613"/>
    </source>
</evidence>
<evidence type="ECO:0000256" key="3">
    <source>
        <dbReference type="ARBA" id="ARBA00011033"/>
    </source>
</evidence>
<comment type="function">
    <text evidence="1">Has antiviral activities.</text>
</comment>
<evidence type="ECO:0000256" key="9">
    <source>
        <dbReference type="RuleBase" id="RU000436"/>
    </source>
</evidence>
<feature type="signal peptide" evidence="10">
    <location>
        <begin position="1"/>
        <end position="28"/>
    </location>
</feature>
<comment type="caution">
    <text evidence="11">The sequence shown here is derived from an EMBL/GenBank/DDBJ whole genome shotgun (WGS) entry which is preliminary data.</text>
</comment>
<dbReference type="GO" id="GO:0005615">
    <property type="term" value="C:extracellular space"/>
    <property type="evidence" value="ECO:0007669"/>
    <property type="project" value="UniProtKB-KW"/>
</dbReference>
<evidence type="ECO:0000256" key="8">
    <source>
        <dbReference type="ARBA" id="ARBA00023157"/>
    </source>
</evidence>
<dbReference type="GO" id="GO:0005126">
    <property type="term" value="F:cytokine receptor binding"/>
    <property type="evidence" value="ECO:0007669"/>
    <property type="project" value="InterPro"/>
</dbReference>
<accession>A0A7K7W444</accession>
<feature type="chain" id="PRO_5029621741" evidence="10">
    <location>
        <begin position="29"/>
        <end position="191"/>
    </location>
</feature>
<dbReference type="PANTHER" id="PTHR11691:SF73">
    <property type="entry name" value="INTERFERON BETA"/>
    <property type="match status" value="1"/>
</dbReference>
<keyword evidence="12" id="KW-1185">Reference proteome</keyword>
<keyword evidence="7 9" id="KW-0051">Antiviral defense</keyword>
<feature type="non-terminal residue" evidence="11">
    <location>
        <position position="1"/>
    </location>
</feature>
<sequence>MPAPATPQPCLCHRAPVLLLLLPALAAALACTDLRTQQSAFNGDSLQLLRTMAPKRTLLCHQHHANFSFPDTLLADGDPQQATATILRILRHLWNTLNNESIPDHWDRHAHQQLLNKLDHQIQQLQECLTDSTVLSKGQGPRNSRLTINTYFRRIRHFLRTHSHSSCAWDIVRLQLHTCFQHIDKLTRRIQ</sequence>
<evidence type="ECO:0000256" key="6">
    <source>
        <dbReference type="ARBA" id="ARBA00022729"/>
    </source>
</evidence>
<dbReference type="SUPFAM" id="SSF47266">
    <property type="entry name" value="4-helical cytokines"/>
    <property type="match status" value="1"/>
</dbReference>
<reference evidence="11 12" key="1">
    <citation type="submission" date="2019-09" db="EMBL/GenBank/DDBJ databases">
        <title>Bird 10,000 Genomes (B10K) Project - Family phase.</title>
        <authorList>
            <person name="Zhang G."/>
        </authorList>
    </citation>
    <scope>NUCLEOTIDE SEQUENCE [LARGE SCALE GENOMIC DNA]</scope>
    <source>
        <strain evidence="11">B10K-MSB-01</strain>
    </source>
</reference>
<dbReference type="PANTHER" id="PTHR11691">
    <property type="entry name" value="TYPE I INTERFERON"/>
    <property type="match status" value="1"/>
</dbReference>
<protein>
    <submittedName>
        <fullName evidence="11">IFN protein</fullName>
    </submittedName>
</protein>
<keyword evidence="8" id="KW-1015">Disulfide bond</keyword>